<evidence type="ECO:0000256" key="4">
    <source>
        <dbReference type="RuleBase" id="RU003494"/>
    </source>
</evidence>
<feature type="domain" description="GST N-terminal" evidence="5">
    <location>
        <begin position="75"/>
        <end position="156"/>
    </location>
</feature>
<dbReference type="InterPro" id="IPR036282">
    <property type="entry name" value="Glutathione-S-Trfase_C_sf"/>
</dbReference>
<evidence type="ECO:0000259" key="5">
    <source>
        <dbReference type="PROSITE" id="PS50404"/>
    </source>
</evidence>
<dbReference type="PANTHER" id="PTHR43900:SF3">
    <property type="entry name" value="GLUTATHIONE S-TRANSFERASE RHO"/>
    <property type="match status" value="1"/>
</dbReference>
<evidence type="ECO:0000313" key="7">
    <source>
        <dbReference type="EMBL" id="KZO98456.1"/>
    </source>
</evidence>
<dbReference type="FunFam" id="3.40.30.10:FF:000016">
    <property type="entry name" value="Glutathione S-transferase F2"/>
    <property type="match status" value="1"/>
</dbReference>
<dbReference type="STRING" id="1330018.A0A167P667"/>
<dbReference type="PROSITE" id="PS50405">
    <property type="entry name" value="GST_CTER"/>
    <property type="match status" value="1"/>
</dbReference>
<dbReference type="Gene3D" id="3.40.30.10">
    <property type="entry name" value="Glutaredoxin"/>
    <property type="match status" value="1"/>
</dbReference>
<dbReference type="PROSITE" id="PS50404">
    <property type="entry name" value="GST_NTER"/>
    <property type="match status" value="1"/>
</dbReference>
<name>A0A167P667_CALVF</name>
<dbReference type="OrthoDB" id="249703at2759"/>
<dbReference type="GO" id="GO:0006749">
    <property type="term" value="P:glutathione metabolic process"/>
    <property type="evidence" value="ECO:0007669"/>
    <property type="project" value="TreeGrafter"/>
</dbReference>
<dbReference type="InterPro" id="IPR036249">
    <property type="entry name" value="Thioredoxin-like_sf"/>
</dbReference>
<evidence type="ECO:0000256" key="1">
    <source>
        <dbReference type="ARBA" id="ARBA00012452"/>
    </source>
</evidence>
<dbReference type="SUPFAM" id="SSF47616">
    <property type="entry name" value="GST C-terminal domain-like"/>
    <property type="match status" value="1"/>
</dbReference>
<dbReference type="PANTHER" id="PTHR43900">
    <property type="entry name" value="GLUTATHIONE S-TRANSFERASE RHO"/>
    <property type="match status" value="1"/>
</dbReference>
<dbReference type="Proteomes" id="UP000076738">
    <property type="component" value="Unassembled WGS sequence"/>
</dbReference>
<organism evidence="7 8">
    <name type="scientific">Calocera viscosa (strain TUFC12733)</name>
    <dbReference type="NCBI Taxonomy" id="1330018"/>
    <lineage>
        <taxon>Eukaryota</taxon>
        <taxon>Fungi</taxon>
        <taxon>Dikarya</taxon>
        <taxon>Basidiomycota</taxon>
        <taxon>Agaricomycotina</taxon>
        <taxon>Dacrymycetes</taxon>
        <taxon>Dacrymycetales</taxon>
        <taxon>Dacrymycetaceae</taxon>
        <taxon>Calocera</taxon>
    </lineage>
</organism>
<gene>
    <name evidence="7" type="ORF">CALVIDRAFT_21813</name>
</gene>
<feature type="domain" description="GST C-terminal" evidence="6">
    <location>
        <begin position="164"/>
        <end position="283"/>
    </location>
</feature>
<dbReference type="GO" id="GO:0043295">
    <property type="term" value="F:glutathione binding"/>
    <property type="evidence" value="ECO:0007669"/>
    <property type="project" value="TreeGrafter"/>
</dbReference>
<dbReference type="GO" id="GO:0004364">
    <property type="term" value="F:glutathione transferase activity"/>
    <property type="evidence" value="ECO:0007669"/>
    <property type="project" value="UniProtKB-EC"/>
</dbReference>
<dbReference type="SFLD" id="SFLDS00019">
    <property type="entry name" value="Glutathione_Transferase_(cytos"/>
    <property type="match status" value="1"/>
</dbReference>
<dbReference type="SUPFAM" id="SSF52833">
    <property type="entry name" value="Thioredoxin-like"/>
    <property type="match status" value="1"/>
</dbReference>
<dbReference type="SFLD" id="SFLDG00358">
    <property type="entry name" value="Main_(cytGST)"/>
    <property type="match status" value="1"/>
</dbReference>
<proteinExistence type="inferred from homology"/>
<dbReference type="GO" id="GO:0005737">
    <property type="term" value="C:cytoplasm"/>
    <property type="evidence" value="ECO:0007669"/>
    <property type="project" value="TreeGrafter"/>
</dbReference>
<protein>
    <recommendedName>
        <fullName evidence="1">glutathione transferase</fullName>
        <ecNumber evidence="1">2.5.1.18</ecNumber>
    </recommendedName>
</protein>
<dbReference type="InterPro" id="IPR040079">
    <property type="entry name" value="Glutathione_S-Trfase"/>
</dbReference>
<comment type="similarity">
    <text evidence="4">Belongs to the GST superfamily.</text>
</comment>
<evidence type="ECO:0000313" key="8">
    <source>
        <dbReference type="Proteomes" id="UP000076738"/>
    </source>
</evidence>
<sequence length="283" mass="31848">MPPKAAVPADRPPIAPYQVPQGPGALRMFLFTLLTVVASTAFQIVRSGATIADVPHFFSREGAIAELWQTGSNASTVTLYGSELSTCTQRVELILKEKDVPYIFIPINMKEKEQKSEAHIARQPFGQVPALVDGSMQLYESRAIGRYIAASYPFRGVQLYPTSNLTRMAWTEQAVSVEMSDFDPVLSGLLSEMIYKSSRPDMKRVQYLKDQLKVKMEGYERILSKQKYLAGDALTIADLFHLPVGTSAMKKLDLIWYDGFPSVERWWKDISSRPAWKEIESRS</sequence>
<dbReference type="InterPro" id="IPR010987">
    <property type="entry name" value="Glutathione-S-Trfase_C-like"/>
</dbReference>
<dbReference type="Pfam" id="PF00043">
    <property type="entry name" value="GST_C"/>
    <property type="match status" value="1"/>
</dbReference>
<keyword evidence="2 7" id="KW-0808">Transferase</keyword>
<reference evidence="7 8" key="1">
    <citation type="journal article" date="2016" name="Mol. Biol. Evol.">
        <title>Comparative Genomics of Early-Diverging Mushroom-Forming Fungi Provides Insights into the Origins of Lignocellulose Decay Capabilities.</title>
        <authorList>
            <person name="Nagy L.G."/>
            <person name="Riley R."/>
            <person name="Tritt A."/>
            <person name="Adam C."/>
            <person name="Daum C."/>
            <person name="Floudas D."/>
            <person name="Sun H."/>
            <person name="Yadav J.S."/>
            <person name="Pangilinan J."/>
            <person name="Larsson K.H."/>
            <person name="Matsuura K."/>
            <person name="Barry K."/>
            <person name="Labutti K."/>
            <person name="Kuo R."/>
            <person name="Ohm R.A."/>
            <person name="Bhattacharya S.S."/>
            <person name="Shirouzu T."/>
            <person name="Yoshinaga Y."/>
            <person name="Martin F.M."/>
            <person name="Grigoriev I.V."/>
            <person name="Hibbett D.S."/>
        </authorList>
    </citation>
    <scope>NUCLEOTIDE SEQUENCE [LARGE SCALE GENOMIC DNA]</scope>
    <source>
        <strain evidence="7 8">TUFC12733</strain>
    </source>
</reference>
<dbReference type="Pfam" id="PF02798">
    <property type="entry name" value="GST_N"/>
    <property type="match status" value="1"/>
</dbReference>
<comment type="catalytic activity">
    <reaction evidence="3">
        <text>RX + glutathione = an S-substituted glutathione + a halide anion + H(+)</text>
        <dbReference type="Rhea" id="RHEA:16437"/>
        <dbReference type="ChEBI" id="CHEBI:15378"/>
        <dbReference type="ChEBI" id="CHEBI:16042"/>
        <dbReference type="ChEBI" id="CHEBI:17792"/>
        <dbReference type="ChEBI" id="CHEBI:57925"/>
        <dbReference type="ChEBI" id="CHEBI:90779"/>
        <dbReference type="EC" id="2.5.1.18"/>
    </reaction>
</comment>
<dbReference type="InterPro" id="IPR004045">
    <property type="entry name" value="Glutathione_S-Trfase_N"/>
</dbReference>
<evidence type="ECO:0000256" key="2">
    <source>
        <dbReference type="ARBA" id="ARBA00022679"/>
    </source>
</evidence>
<keyword evidence="8" id="KW-1185">Reference proteome</keyword>
<dbReference type="AlphaFoldDB" id="A0A167P667"/>
<evidence type="ECO:0000256" key="3">
    <source>
        <dbReference type="ARBA" id="ARBA00047960"/>
    </source>
</evidence>
<evidence type="ECO:0000259" key="6">
    <source>
        <dbReference type="PROSITE" id="PS50405"/>
    </source>
</evidence>
<dbReference type="InterPro" id="IPR004046">
    <property type="entry name" value="GST_C"/>
</dbReference>
<dbReference type="EC" id="2.5.1.18" evidence="1"/>
<accession>A0A167P667</accession>
<dbReference type="Gene3D" id="1.20.1050.10">
    <property type="match status" value="1"/>
</dbReference>
<dbReference type="EMBL" id="KV417275">
    <property type="protein sequence ID" value="KZO98456.1"/>
    <property type="molecule type" value="Genomic_DNA"/>
</dbReference>